<keyword evidence="2" id="KW-0808">Transferase</keyword>
<feature type="domain" description="Methyltransferase" evidence="3">
    <location>
        <begin position="36"/>
        <end position="146"/>
    </location>
</feature>
<reference evidence="5" key="1">
    <citation type="journal article" date="2006" name="PLoS Biol.">
        <title>Macronuclear genome sequence of the ciliate Tetrahymena thermophila, a model eukaryote.</title>
        <authorList>
            <person name="Eisen J.A."/>
            <person name="Coyne R.S."/>
            <person name="Wu M."/>
            <person name="Wu D."/>
            <person name="Thiagarajan M."/>
            <person name="Wortman J.R."/>
            <person name="Badger J.H."/>
            <person name="Ren Q."/>
            <person name="Amedeo P."/>
            <person name="Jones K.M."/>
            <person name="Tallon L.J."/>
            <person name="Delcher A.L."/>
            <person name="Salzberg S.L."/>
            <person name="Silva J.C."/>
            <person name="Haas B.J."/>
            <person name="Majoros W.H."/>
            <person name="Farzad M."/>
            <person name="Carlton J.M."/>
            <person name="Smith R.K. Jr."/>
            <person name="Garg J."/>
            <person name="Pearlman R.E."/>
            <person name="Karrer K.M."/>
            <person name="Sun L."/>
            <person name="Manning G."/>
            <person name="Elde N.C."/>
            <person name="Turkewitz A.P."/>
            <person name="Asai D.J."/>
            <person name="Wilkes D.E."/>
            <person name="Wang Y."/>
            <person name="Cai H."/>
            <person name="Collins K."/>
            <person name="Stewart B.A."/>
            <person name="Lee S.R."/>
            <person name="Wilamowska K."/>
            <person name="Weinberg Z."/>
            <person name="Ruzzo W.L."/>
            <person name="Wloga D."/>
            <person name="Gaertig J."/>
            <person name="Frankel J."/>
            <person name="Tsao C.-C."/>
            <person name="Gorovsky M.A."/>
            <person name="Keeling P.J."/>
            <person name="Waller R.F."/>
            <person name="Patron N.J."/>
            <person name="Cherry J.M."/>
            <person name="Stover N.A."/>
            <person name="Krieger C.J."/>
            <person name="del Toro C."/>
            <person name="Ryder H.F."/>
            <person name="Williamson S.C."/>
            <person name="Barbeau R.A."/>
            <person name="Hamilton E.P."/>
            <person name="Orias E."/>
        </authorList>
    </citation>
    <scope>NUCLEOTIDE SEQUENCE [LARGE SCALE GENOMIC DNA]</scope>
    <source>
        <strain evidence="5">SB210</strain>
    </source>
</reference>
<evidence type="ECO:0000259" key="3">
    <source>
        <dbReference type="Pfam" id="PF13847"/>
    </source>
</evidence>
<dbReference type="InParanoid" id="Q22BT0"/>
<dbReference type="InterPro" id="IPR029063">
    <property type="entry name" value="SAM-dependent_MTases_sf"/>
</dbReference>
<dbReference type="STRING" id="312017.Q22BT0"/>
<evidence type="ECO:0000313" key="5">
    <source>
        <dbReference type="Proteomes" id="UP000009168"/>
    </source>
</evidence>
<protein>
    <submittedName>
        <fullName evidence="4">RNA cap guanine-N2 methyltransferase</fullName>
    </submittedName>
</protein>
<dbReference type="HOGENOM" id="CLU_049344_5_1_1"/>
<dbReference type="RefSeq" id="XP_001030433.1">
    <property type="nucleotide sequence ID" value="XM_001030433.1"/>
</dbReference>
<sequence>MQKTDLFGRENQGQNYDKYRPKYPSKFFELILQNLNSKENYLDVGCGTGQMLFKLNSHFKFAVGTDISEKQVSVANEKIANNQEYSNVKVIQCDANNIISSLEKNSLPLSYDLVTVGQALHWFEVEKFLHLTQSKILKQNQNSRFATAAYYWDGFDIDINDELLSGKQIHESYYNQINDYYDFDRDNLYTNYKYYPFNKYFEQISEDSFVEKDIFQLDDLVRYMKTSSAYNTLVEKNSNNPSFEDPTIKAQNQILEKINAYKKQHNLSEDTPYKILRRTYYFLKVFRRI</sequence>
<dbReference type="GeneID" id="7830867"/>
<dbReference type="Proteomes" id="UP000009168">
    <property type="component" value="Unassembled WGS sequence"/>
</dbReference>
<gene>
    <name evidence="4" type="ORF">TTHERM_01084380</name>
</gene>
<proteinExistence type="predicted"/>
<organism evidence="4 5">
    <name type="scientific">Tetrahymena thermophila (strain SB210)</name>
    <dbReference type="NCBI Taxonomy" id="312017"/>
    <lineage>
        <taxon>Eukaryota</taxon>
        <taxon>Sar</taxon>
        <taxon>Alveolata</taxon>
        <taxon>Ciliophora</taxon>
        <taxon>Intramacronucleata</taxon>
        <taxon>Oligohymenophorea</taxon>
        <taxon>Hymenostomatida</taxon>
        <taxon>Tetrahymenina</taxon>
        <taxon>Tetrahymenidae</taxon>
        <taxon>Tetrahymena</taxon>
    </lineage>
</organism>
<dbReference type="eggNOG" id="KOG3010">
    <property type="taxonomic scope" value="Eukaryota"/>
</dbReference>
<evidence type="ECO:0000256" key="2">
    <source>
        <dbReference type="ARBA" id="ARBA00022679"/>
    </source>
</evidence>
<dbReference type="SUPFAM" id="SSF53335">
    <property type="entry name" value="S-adenosyl-L-methionine-dependent methyltransferases"/>
    <property type="match status" value="1"/>
</dbReference>
<keyword evidence="1 4" id="KW-0489">Methyltransferase</keyword>
<dbReference type="OrthoDB" id="313466at2759"/>
<evidence type="ECO:0000313" key="4">
    <source>
        <dbReference type="EMBL" id="EAR82770.1"/>
    </source>
</evidence>
<evidence type="ECO:0000256" key="1">
    <source>
        <dbReference type="ARBA" id="ARBA00022603"/>
    </source>
</evidence>
<dbReference type="InterPro" id="IPR025714">
    <property type="entry name" value="Methyltranfer_dom"/>
</dbReference>
<dbReference type="Pfam" id="PF13847">
    <property type="entry name" value="Methyltransf_31"/>
    <property type="match status" value="1"/>
</dbReference>
<dbReference type="GO" id="GO:0008168">
    <property type="term" value="F:methyltransferase activity"/>
    <property type="evidence" value="ECO:0007669"/>
    <property type="project" value="UniProtKB-KW"/>
</dbReference>
<keyword evidence="5" id="KW-1185">Reference proteome</keyword>
<name>Q22BT0_TETTS</name>
<dbReference type="EMBL" id="GG662531">
    <property type="protein sequence ID" value="EAR82770.1"/>
    <property type="molecule type" value="Genomic_DNA"/>
</dbReference>
<dbReference type="InterPro" id="IPR051052">
    <property type="entry name" value="Diverse_substrate_MTase"/>
</dbReference>
<dbReference type="PANTHER" id="PTHR44942:SF4">
    <property type="entry name" value="METHYLTRANSFERASE TYPE 11 DOMAIN-CONTAINING PROTEIN"/>
    <property type="match status" value="1"/>
</dbReference>
<dbReference type="PANTHER" id="PTHR44942">
    <property type="entry name" value="METHYLTRANSF_11 DOMAIN-CONTAINING PROTEIN"/>
    <property type="match status" value="1"/>
</dbReference>
<dbReference type="Gene3D" id="3.40.50.150">
    <property type="entry name" value="Vaccinia Virus protein VP39"/>
    <property type="match status" value="1"/>
</dbReference>
<dbReference type="OMA" id="IANNQEY"/>
<dbReference type="AlphaFoldDB" id="Q22BT0"/>
<dbReference type="KEGG" id="tet:TTHERM_01084380"/>
<dbReference type="CDD" id="cd02440">
    <property type="entry name" value="AdoMet_MTases"/>
    <property type="match status" value="1"/>
</dbReference>
<dbReference type="GO" id="GO:0032259">
    <property type="term" value="P:methylation"/>
    <property type="evidence" value="ECO:0007669"/>
    <property type="project" value="UniProtKB-KW"/>
</dbReference>
<accession>Q22BT0</accession>